<feature type="region of interest" description="Disordered" evidence="1">
    <location>
        <begin position="61"/>
        <end position="83"/>
    </location>
</feature>
<dbReference type="InterPro" id="IPR004252">
    <property type="entry name" value="Probable_transposase_24"/>
</dbReference>
<organism evidence="2 3">
    <name type="scientific">Tagetes erecta</name>
    <name type="common">African marigold</name>
    <dbReference type="NCBI Taxonomy" id="13708"/>
    <lineage>
        <taxon>Eukaryota</taxon>
        <taxon>Viridiplantae</taxon>
        <taxon>Streptophyta</taxon>
        <taxon>Embryophyta</taxon>
        <taxon>Tracheophyta</taxon>
        <taxon>Spermatophyta</taxon>
        <taxon>Magnoliopsida</taxon>
        <taxon>eudicotyledons</taxon>
        <taxon>Gunneridae</taxon>
        <taxon>Pentapetalae</taxon>
        <taxon>asterids</taxon>
        <taxon>campanulids</taxon>
        <taxon>Asterales</taxon>
        <taxon>Asteraceae</taxon>
        <taxon>Asteroideae</taxon>
        <taxon>Heliantheae alliance</taxon>
        <taxon>Tageteae</taxon>
        <taxon>Tagetes</taxon>
    </lineage>
</organism>
<protein>
    <recommendedName>
        <fullName evidence="4">Transposase, Ptta/En/Spm, plant</fullName>
    </recommendedName>
</protein>
<evidence type="ECO:0008006" key="4">
    <source>
        <dbReference type="Google" id="ProtNLM"/>
    </source>
</evidence>
<dbReference type="PANTHER" id="PTHR33411:SF33">
    <property type="entry name" value="TRANSPOSASE, PTTA_EN_SPM, PLANT-RELATED"/>
    <property type="match status" value="1"/>
</dbReference>
<dbReference type="EMBL" id="JAUHHV010000005">
    <property type="protein sequence ID" value="KAK1425243.1"/>
    <property type="molecule type" value="Genomic_DNA"/>
</dbReference>
<keyword evidence="3" id="KW-1185">Reference proteome</keyword>
<feature type="compositionally biased region" description="Basic and acidic residues" evidence="1">
    <location>
        <begin position="220"/>
        <end position="229"/>
    </location>
</feature>
<evidence type="ECO:0000313" key="3">
    <source>
        <dbReference type="Proteomes" id="UP001229421"/>
    </source>
</evidence>
<dbReference type="Pfam" id="PF03004">
    <property type="entry name" value="Transposase_24"/>
    <property type="match status" value="1"/>
</dbReference>
<feature type="region of interest" description="Disordered" evidence="1">
    <location>
        <begin position="220"/>
        <end position="249"/>
    </location>
</feature>
<feature type="compositionally biased region" description="Basic and acidic residues" evidence="1">
    <location>
        <begin position="236"/>
        <end position="249"/>
    </location>
</feature>
<accession>A0AAD8KPF7</accession>
<gene>
    <name evidence="2" type="ORF">QVD17_20591</name>
</gene>
<dbReference type="Proteomes" id="UP001229421">
    <property type="component" value="Unassembled WGS sequence"/>
</dbReference>
<evidence type="ECO:0000313" key="2">
    <source>
        <dbReference type="EMBL" id="KAK1425243.1"/>
    </source>
</evidence>
<name>A0AAD8KPF7_TARER</name>
<dbReference type="PANTHER" id="PTHR33411">
    <property type="entry name" value="OS08G0392500 PROTEIN"/>
    <property type="match status" value="1"/>
</dbReference>
<reference evidence="2" key="1">
    <citation type="journal article" date="2023" name="bioRxiv">
        <title>Improved chromosome-level genome assembly for marigold (Tagetes erecta).</title>
        <authorList>
            <person name="Jiang F."/>
            <person name="Yuan L."/>
            <person name="Wang S."/>
            <person name="Wang H."/>
            <person name="Xu D."/>
            <person name="Wang A."/>
            <person name="Fan W."/>
        </authorList>
    </citation>
    <scope>NUCLEOTIDE SEQUENCE</scope>
    <source>
        <strain evidence="2">WSJ</strain>
        <tissue evidence="2">Leaf</tissue>
    </source>
</reference>
<dbReference type="AlphaFoldDB" id="A0AAD8KPF7"/>
<proteinExistence type="predicted"/>
<sequence>MGRMREKAAYTAMEAGHFIDNKDPKRYTIIREYPPHKIPRNIWREMYKIWGSEKWQKKSIAGKRNRASADRSGKRSRHTGGSVGFDEHRIRLKTKLGWEPSFGEVFLETHLTKESKVKLWAGELQINNMEGMNFCTARARKAYEAYLIEMKTLYGPSFTKDDPAVWARVNAGGRWNHVYGIGSTDINHLMTGNLSTSYVPELYQDKIRALETQIQESEARLESERKAMDEALQAQREVDRKSREEDLQSKLEDFIRNGCSKD</sequence>
<evidence type="ECO:0000256" key="1">
    <source>
        <dbReference type="SAM" id="MobiDB-lite"/>
    </source>
</evidence>
<comment type="caution">
    <text evidence="2">The sequence shown here is derived from an EMBL/GenBank/DDBJ whole genome shotgun (WGS) entry which is preliminary data.</text>
</comment>